<dbReference type="Proteomes" id="UP000624244">
    <property type="component" value="Unassembled WGS sequence"/>
</dbReference>
<evidence type="ECO:0000313" key="3">
    <source>
        <dbReference type="Proteomes" id="UP000624244"/>
    </source>
</evidence>
<dbReference type="EMBL" id="WNKQ01000002">
    <property type="protein sequence ID" value="KAF5853541.1"/>
    <property type="molecule type" value="Genomic_DNA"/>
</dbReference>
<name>A0A8H5ZNJ4_COCSA</name>
<proteinExistence type="predicted"/>
<dbReference type="AlphaFoldDB" id="A0A8H5ZNJ4"/>
<feature type="region of interest" description="Disordered" evidence="1">
    <location>
        <begin position="27"/>
        <end position="50"/>
    </location>
</feature>
<protein>
    <submittedName>
        <fullName evidence="2">Uncharacterized protein</fullName>
    </submittedName>
</protein>
<accession>A0A8H5ZNJ4</accession>
<reference evidence="2" key="1">
    <citation type="submission" date="2019-11" db="EMBL/GenBank/DDBJ databases">
        <title>Bipolaris sorokiniana Genome sequencing.</title>
        <authorList>
            <person name="Wang H."/>
        </authorList>
    </citation>
    <scope>NUCLEOTIDE SEQUENCE</scope>
</reference>
<evidence type="ECO:0000256" key="1">
    <source>
        <dbReference type="SAM" id="MobiDB-lite"/>
    </source>
</evidence>
<gene>
    <name evidence="2" type="ORF">GGP41_002086</name>
</gene>
<evidence type="ECO:0000313" key="2">
    <source>
        <dbReference type="EMBL" id="KAF5853541.1"/>
    </source>
</evidence>
<sequence>MAVSQASSTARRLPMAIELRAASCELRTRPTPTTLDADGASPPMANAVKPVSHLPPAHAASTSSSLSAFFQIARAATLWSRPCRDRILPPSTSTTLIYTTAS</sequence>
<organism evidence="2 3">
    <name type="scientific">Cochliobolus sativus</name>
    <name type="common">Common root rot and spot blotch fungus</name>
    <name type="synonym">Bipolaris sorokiniana</name>
    <dbReference type="NCBI Taxonomy" id="45130"/>
    <lineage>
        <taxon>Eukaryota</taxon>
        <taxon>Fungi</taxon>
        <taxon>Dikarya</taxon>
        <taxon>Ascomycota</taxon>
        <taxon>Pezizomycotina</taxon>
        <taxon>Dothideomycetes</taxon>
        <taxon>Pleosporomycetidae</taxon>
        <taxon>Pleosporales</taxon>
        <taxon>Pleosporineae</taxon>
        <taxon>Pleosporaceae</taxon>
        <taxon>Bipolaris</taxon>
    </lineage>
</organism>
<comment type="caution">
    <text evidence="2">The sequence shown here is derived from an EMBL/GenBank/DDBJ whole genome shotgun (WGS) entry which is preliminary data.</text>
</comment>